<keyword evidence="2" id="KW-1185">Reference proteome</keyword>
<protein>
    <submittedName>
        <fullName evidence="1">Uncharacterized protein</fullName>
    </submittedName>
</protein>
<accession>A0A5B7CWN8</accession>
<dbReference type="Proteomes" id="UP000324222">
    <property type="component" value="Unassembled WGS sequence"/>
</dbReference>
<comment type="caution">
    <text evidence="1">The sequence shown here is derived from an EMBL/GenBank/DDBJ whole genome shotgun (WGS) entry which is preliminary data.</text>
</comment>
<evidence type="ECO:0000313" key="2">
    <source>
        <dbReference type="Proteomes" id="UP000324222"/>
    </source>
</evidence>
<evidence type="ECO:0000313" key="1">
    <source>
        <dbReference type="EMBL" id="MPC13174.1"/>
    </source>
</evidence>
<reference evidence="1 2" key="1">
    <citation type="submission" date="2019-05" db="EMBL/GenBank/DDBJ databases">
        <title>Another draft genome of Portunus trituberculatus and its Hox gene families provides insights of decapod evolution.</title>
        <authorList>
            <person name="Jeong J.-H."/>
            <person name="Song I."/>
            <person name="Kim S."/>
            <person name="Choi T."/>
            <person name="Kim D."/>
            <person name="Ryu S."/>
            <person name="Kim W."/>
        </authorList>
    </citation>
    <scope>NUCLEOTIDE SEQUENCE [LARGE SCALE GENOMIC DNA]</scope>
    <source>
        <tissue evidence="1">Muscle</tissue>
    </source>
</reference>
<sequence>MRQKEEEEEEEMVVVVVVRTHCVIGISDRHSFFSLHGRSEHPLSAFGKQAGYTHKAAMISNYYRLKISHCPGEWSNGRYTRSITPVTSLLVAGRNYG</sequence>
<name>A0A5B7CWN8_PORTR</name>
<proteinExistence type="predicted"/>
<gene>
    <name evidence="1" type="ORF">E2C01_005896</name>
</gene>
<dbReference type="AlphaFoldDB" id="A0A5B7CWN8"/>
<dbReference type="EMBL" id="VSRR010000263">
    <property type="protein sequence ID" value="MPC13174.1"/>
    <property type="molecule type" value="Genomic_DNA"/>
</dbReference>
<organism evidence="1 2">
    <name type="scientific">Portunus trituberculatus</name>
    <name type="common">Swimming crab</name>
    <name type="synonym">Neptunus trituberculatus</name>
    <dbReference type="NCBI Taxonomy" id="210409"/>
    <lineage>
        <taxon>Eukaryota</taxon>
        <taxon>Metazoa</taxon>
        <taxon>Ecdysozoa</taxon>
        <taxon>Arthropoda</taxon>
        <taxon>Crustacea</taxon>
        <taxon>Multicrustacea</taxon>
        <taxon>Malacostraca</taxon>
        <taxon>Eumalacostraca</taxon>
        <taxon>Eucarida</taxon>
        <taxon>Decapoda</taxon>
        <taxon>Pleocyemata</taxon>
        <taxon>Brachyura</taxon>
        <taxon>Eubrachyura</taxon>
        <taxon>Portunoidea</taxon>
        <taxon>Portunidae</taxon>
        <taxon>Portuninae</taxon>
        <taxon>Portunus</taxon>
    </lineage>
</organism>